<keyword evidence="2" id="KW-1185">Reference proteome</keyword>
<evidence type="ECO:0000313" key="2">
    <source>
        <dbReference type="Proteomes" id="UP000729402"/>
    </source>
</evidence>
<name>A0A8J5S2R7_ZIZPA</name>
<proteinExistence type="predicted"/>
<dbReference type="AlphaFoldDB" id="A0A8J5S2R7"/>
<comment type="caution">
    <text evidence="1">The sequence shown here is derived from an EMBL/GenBank/DDBJ whole genome shotgun (WGS) entry which is preliminary data.</text>
</comment>
<accession>A0A8J5S2R7</accession>
<organism evidence="1 2">
    <name type="scientific">Zizania palustris</name>
    <name type="common">Northern wild rice</name>
    <dbReference type="NCBI Taxonomy" id="103762"/>
    <lineage>
        <taxon>Eukaryota</taxon>
        <taxon>Viridiplantae</taxon>
        <taxon>Streptophyta</taxon>
        <taxon>Embryophyta</taxon>
        <taxon>Tracheophyta</taxon>
        <taxon>Spermatophyta</taxon>
        <taxon>Magnoliopsida</taxon>
        <taxon>Liliopsida</taxon>
        <taxon>Poales</taxon>
        <taxon>Poaceae</taxon>
        <taxon>BOP clade</taxon>
        <taxon>Oryzoideae</taxon>
        <taxon>Oryzeae</taxon>
        <taxon>Zizaniinae</taxon>
        <taxon>Zizania</taxon>
    </lineage>
</organism>
<reference evidence="1" key="1">
    <citation type="journal article" date="2021" name="bioRxiv">
        <title>Whole Genome Assembly and Annotation of Northern Wild Rice, Zizania palustris L., Supports a Whole Genome Duplication in the Zizania Genus.</title>
        <authorList>
            <person name="Haas M."/>
            <person name="Kono T."/>
            <person name="Macchietto M."/>
            <person name="Millas R."/>
            <person name="McGilp L."/>
            <person name="Shao M."/>
            <person name="Duquette J."/>
            <person name="Hirsch C.N."/>
            <person name="Kimball J."/>
        </authorList>
    </citation>
    <scope>NUCLEOTIDE SEQUENCE</scope>
    <source>
        <tissue evidence="1">Fresh leaf tissue</tissue>
    </source>
</reference>
<protein>
    <submittedName>
        <fullName evidence="1">Uncharacterized protein</fullName>
    </submittedName>
</protein>
<dbReference type="EMBL" id="JAAALK010000287">
    <property type="protein sequence ID" value="KAG8059189.1"/>
    <property type="molecule type" value="Genomic_DNA"/>
</dbReference>
<reference evidence="1" key="2">
    <citation type="submission" date="2021-02" db="EMBL/GenBank/DDBJ databases">
        <authorList>
            <person name="Kimball J.A."/>
            <person name="Haas M.W."/>
            <person name="Macchietto M."/>
            <person name="Kono T."/>
            <person name="Duquette J."/>
            <person name="Shao M."/>
        </authorList>
    </citation>
    <scope>NUCLEOTIDE SEQUENCE</scope>
    <source>
        <tissue evidence="1">Fresh leaf tissue</tissue>
    </source>
</reference>
<sequence>MFKSLFEELSETQVDSIVDTAHNRGLSILQQQQQQQVARSYPRPPPLAIRTTPHAVVVDRVAFTYHSLASEAVRQRQLSLRVESCIICHDCRAGIAP</sequence>
<gene>
    <name evidence="1" type="ORF">GUJ93_ZPchr0002g25328</name>
</gene>
<dbReference type="Proteomes" id="UP000729402">
    <property type="component" value="Unassembled WGS sequence"/>
</dbReference>
<evidence type="ECO:0000313" key="1">
    <source>
        <dbReference type="EMBL" id="KAG8059189.1"/>
    </source>
</evidence>